<evidence type="ECO:0000313" key="3">
    <source>
        <dbReference type="Proteomes" id="UP001465755"/>
    </source>
</evidence>
<keyword evidence="3" id="KW-1185">Reference proteome</keyword>
<gene>
    <name evidence="2" type="ORF">WJX73_008412</name>
</gene>
<evidence type="ECO:0000256" key="1">
    <source>
        <dbReference type="SAM" id="Phobius"/>
    </source>
</evidence>
<proteinExistence type="predicted"/>
<dbReference type="EMBL" id="JALJOQ010000075">
    <property type="protein sequence ID" value="KAK9801892.1"/>
    <property type="molecule type" value="Genomic_DNA"/>
</dbReference>
<feature type="transmembrane region" description="Helical" evidence="1">
    <location>
        <begin position="66"/>
        <end position="87"/>
    </location>
</feature>
<keyword evidence="1" id="KW-0472">Membrane</keyword>
<reference evidence="2 3" key="1">
    <citation type="journal article" date="2024" name="Nat. Commun.">
        <title>Phylogenomics reveals the evolutionary origins of lichenization in chlorophyte algae.</title>
        <authorList>
            <person name="Puginier C."/>
            <person name="Libourel C."/>
            <person name="Otte J."/>
            <person name="Skaloud P."/>
            <person name="Haon M."/>
            <person name="Grisel S."/>
            <person name="Petersen M."/>
            <person name="Berrin J.G."/>
            <person name="Delaux P.M."/>
            <person name="Dal Grande F."/>
            <person name="Keller J."/>
        </authorList>
    </citation>
    <scope>NUCLEOTIDE SEQUENCE [LARGE SCALE GENOMIC DNA]</scope>
    <source>
        <strain evidence="2 3">SAG 2036</strain>
    </source>
</reference>
<keyword evidence="1" id="KW-0812">Transmembrane</keyword>
<dbReference type="Proteomes" id="UP001465755">
    <property type="component" value="Unassembled WGS sequence"/>
</dbReference>
<organism evidence="2 3">
    <name type="scientific">Symbiochloris irregularis</name>
    <dbReference type="NCBI Taxonomy" id="706552"/>
    <lineage>
        <taxon>Eukaryota</taxon>
        <taxon>Viridiplantae</taxon>
        <taxon>Chlorophyta</taxon>
        <taxon>core chlorophytes</taxon>
        <taxon>Trebouxiophyceae</taxon>
        <taxon>Trebouxiales</taxon>
        <taxon>Trebouxiaceae</taxon>
        <taxon>Symbiochloris</taxon>
    </lineage>
</organism>
<dbReference type="PANTHER" id="PTHR36003:SF5">
    <property type="entry name" value="TONB-DEPENDENT HEME RECEPTOR A"/>
    <property type="match status" value="1"/>
</dbReference>
<dbReference type="PANTHER" id="PTHR36003">
    <property type="entry name" value="TONB-DEPENDENT HEME RECEPTOR A"/>
    <property type="match status" value="1"/>
</dbReference>
<sequence>MSSQALKRVTQQGHKLLARSFHTSKAAAADAGHGGHGGHGAHDYDHYLHAEHMYEIWNMKHRKLKWGLACAGVVSAGFIIPSFAIHWQKSKAAG</sequence>
<comment type="caution">
    <text evidence="2">The sequence shown here is derived from an EMBL/GenBank/DDBJ whole genome shotgun (WGS) entry which is preliminary data.</text>
</comment>
<dbReference type="AlphaFoldDB" id="A0AAW1NXV3"/>
<evidence type="ECO:0000313" key="2">
    <source>
        <dbReference type="EMBL" id="KAK9801892.1"/>
    </source>
</evidence>
<name>A0AAW1NXV3_9CHLO</name>
<keyword evidence="1" id="KW-1133">Transmembrane helix</keyword>
<protein>
    <submittedName>
        <fullName evidence="2">Uncharacterized protein</fullName>
    </submittedName>
</protein>
<accession>A0AAW1NXV3</accession>